<accession>A0AAD4PR92</accession>
<dbReference type="SMART" id="SM00198">
    <property type="entry name" value="SCP"/>
    <property type="match status" value="1"/>
</dbReference>
<gene>
    <name evidence="7" type="ORF">KR093_004606</name>
</gene>
<evidence type="ECO:0000256" key="5">
    <source>
        <dbReference type="SAM" id="SignalP"/>
    </source>
</evidence>
<comment type="similarity">
    <text evidence="2">Belongs to the CRISP family.</text>
</comment>
<feature type="signal peptide" evidence="5">
    <location>
        <begin position="1"/>
        <end position="22"/>
    </location>
</feature>
<keyword evidence="3" id="KW-0964">Secreted</keyword>
<dbReference type="PIRSF" id="PIRSF038921">
    <property type="entry name" value="P14a"/>
    <property type="match status" value="1"/>
</dbReference>
<evidence type="ECO:0000256" key="1">
    <source>
        <dbReference type="ARBA" id="ARBA00004613"/>
    </source>
</evidence>
<keyword evidence="4 5" id="KW-0732">Signal</keyword>
<dbReference type="Proteomes" id="UP001200034">
    <property type="component" value="Unassembled WGS sequence"/>
</dbReference>
<evidence type="ECO:0000259" key="6">
    <source>
        <dbReference type="SMART" id="SM00198"/>
    </source>
</evidence>
<dbReference type="InterPro" id="IPR034763">
    <property type="entry name" value="P14a_insect"/>
</dbReference>
<evidence type="ECO:0000313" key="8">
    <source>
        <dbReference type="Proteomes" id="UP001200034"/>
    </source>
</evidence>
<dbReference type="GO" id="GO:0005576">
    <property type="term" value="C:extracellular region"/>
    <property type="evidence" value="ECO:0007669"/>
    <property type="project" value="UniProtKB-SubCell"/>
</dbReference>
<keyword evidence="8" id="KW-1185">Reference proteome</keyword>
<evidence type="ECO:0000313" key="7">
    <source>
        <dbReference type="EMBL" id="KAH8387088.1"/>
    </source>
</evidence>
<dbReference type="InterPro" id="IPR014044">
    <property type="entry name" value="CAP_dom"/>
</dbReference>
<dbReference type="InterPro" id="IPR035940">
    <property type="entry name" value="CAP_sf"/>
</dbReference>
<sequence length="258" mass="28123">TSKMKFAIASALFLCLMRGIATTNYCDPKLCAEGEEHIGCDNDGSFLEKCSDDARLLEIDEDAQDAFVAGHNAVRQQWASGNGKIPEQACRMATVHWDDELASLAELNVKQCQMKHDDCHSTSEYPNSGQNLYFTGHKGGSPPDLHTVIDKALESWASEGDFVNKGFLAAYPDNYEGPTIAHFTMVAQELNVAVGCAVSNYVNDDGFNVFLVACNYATTNFITLPVYRACASSAEECATGTNPDYPALCSSKEDVQYH</sequence>
<dbReference type="PANTHER" id="PTHR10334">
    <property type="entry name" value="CYSTEINE-RICH SECRETORY PROTEIN-RELATED"/>
    <property type="match status" value="1"/>
</dbReference>
<evidence type="ECO:0000256" key="3">
    <source>
        <dbReference type="ARBA" id="ARBA00022525"/>
    </source>
</evidence>
<comment type="caution">
    <text evidence="7">The sequence shown here is derived from an EMBL/GenBank/DDBJ whole genome shotgun (WGS) entry which is preliminary data.</text>
</comment>
<reference evidence="7" key="1">
    <citation type="journal article" date="2021" name="Mol. Ecol. Resour.">
        <title>Phylogenomic analyses of the genus Drosophila reveals genomic signals of climate adaptation.</title>
        <authorList>
            <person name="Li F."/>
            <person name="Rane R.V."/>
            <person name="Luria V."/>
            <person name="Xiong Z."/>
            <person name="Chen J."/>
            <person name="Li Z."/>
            <person name="Catullo R.A."/>
            <person name="Griffin P.C."/>
            <person name="Schiffer M."/>
            <person name="Pearce S."/>
            <person name="Lee S.F."/>
            <person name="McElroy K."/>
            <person name="Stocker A."/>
            <person name="Shirriffs J."/>
            <person name="Cockerell F."/>
            <person name="Coppin C."/>
            <person name="Sgro C.M."/>
            <person name="Karger A."/>
            <person name="Cain J.W."/>
            <person name="Weber J.A."/>
            <person name="Santpere G."/>
            <person name="Kirschner M.W."/>
            <person name="Hoffmann A.A."/>
            <person name="Oakeshott J.G."/>
            <person name="Zhang G."/>
        </authorList>
    </citation>
    <scope>NUCLEOTIDE SEQUENCE</scope>
    <source>
        <strain evidence="7">BGI-SZ-2011g</strain>
    </source>
</reference>
<dbReference type="Pfam" id="PF00188">
    <property type="entry name" value="CAP"/>
    <property type="match status" value="1"/>
</dbReference>
<evidence type="ECO:0000256" key="4">
    <source>
        <dbReference type="ARBA" id="ARBA00022729"/>
    </source>
</evidence>
<dbReference type="AlphaFoldDB" id="A0AAD4PR92"/>
<dbReference type="InterPro" id="IPR001283">
    <property type="entry name" value="CRISP-related"/>
</dbReference>
<dbReference type="EMBL" id="JAJJHW010000095">
    <property type="protein sequence ID" value="KAH8387088.1"/>
    <property type="molecule type" value="Genomic_DNA"/>
</dbReference>
<feature type="domain" description="SCP" evidence="6">
    <location>
        <begin position="62"/>
        <end position="223"/>
    </location>
</feature>
<feature type="chain" id="PRO_5042191929" description="SCP domain-containing protein" evidence="5">
    <location>
        <begin position="23"/>
        <end position="258"/>
    </location>
</feature>
<protein>
    <recommendedName>
        <fullName evidence="6">SCP domain-containing protein</fullName>
    </recommendedName>
</protein>
<dbReference type="Gene3D" id="3.40.33.10">
    <property type="entry name" value="CAP"/>
    <property type="match status" value="1"/>
</dbReference>
<evidence type="ECO:0000256" key="2">
    <source>
        <dbReference type="ARBA" id="ARBA00009923"/>
    </source>
</evidence>
<proteinExistence type="inferred from homology"/>
<dbReference type="CDD" id="cd05380">
    <property type="entry name" value="CAP_euk"/>
    <property type="match status" value="1"/>
</dbReference>
<organism evidence="7 8">
    <name type="scientific">Drosophila rubida</name>
    <dbReference type="NCBI Taxonomy" id="30044"/>
    <lineage>
        <taxon>Eukaryota</taxon>
        <taxon>Metazoa</taxon>
        <taxon>Ecdysozoa</taxon>
        <taxon>Arthropoda</taxon>
        <taxon>Hexapoda</taxon>
        <taxon>Insecta</taxon>
        <taxon>Pterygota</taxon>
        <taxon>Neoptera</taxon>
        <taxon>Endopterygota</taxon>
        <taxon>Diptera</taxon>
        <taxon>Brachycera</taxon>
        <taxon>Muscomorpha</taxon>
        <taxon>Ephydroidea</taxon>
        <taxon>Drosophilidae</taxon>
        <taxon>Drosophila</taxon>
    </lineage>
</organism>
<comment type="subcellular location">
    <subcellularLocation>
        <location evidence="1">Secreted</location>
    </subcellularLocation>
</comment>
<feature type="non-terminal residue" evidence="7">
    <location>
        <position position="258"/>
    </location>
</feature>
<name>A0AAD4PR92_9MUSC</name>
<dbReference type="SUPFAM" id="SSF55797">
    <property type="entry name" value="PR-1-like"/>
    <property type="match status" value="1"/>
</dbReference>